<dbReference type="OrthoDB" id="9794400at2"/>
<sequence length="253" mass="26560">MLELRNPHSVLATFQRRPKAVRSVRLNAKQSGTAWDEVAAVAAERGVAVSYGAAAPSGRGGKDRNRGRGARETERVGAGSAMIEPPSPIPLGNLLKAKPPKEEGFGIWLGLDHVQDPQNLGAIFRLAGFFGVRGIVMTKDKSAPVNGTVCDVATGGVEHVPFAVVSNLAQSIQQAQKSEVWVIGTSEHASDSLRNVARDRHWMLIMGNEGDGIRRLTRDSCDTLASLPALGPVPSLNVAAATAACLAVMSGGA</sequence>
<dbReference type="STRING" id="1891926.Fuma_03411"/>
<feature type="domain" description="tRNA/rRNA methyltransferase SpoU type" evidence="4">
    <location>
        <begin position="109"/>
        <end position="246"/>
    </location>
</feature>
<accession>A0A1P8WIC5</accession>
<dbReference type="Gene3D" id="3.40.1280.10">
    <property type="match status" value="1"/>
</dbReference>
<keyword evidence="1 5" id="KW-0489">Methyltransferase</keyword>
<evidence type="ECO:0000313" key="5">
    <source>
        <dbReference type="EMBL" id="APZ93793.1"/>
    </source>
</evidence>
<dbReference type="InterPro" id="IPR029028">
    <property type="entry name" value="Alpha/beta_knot_MTases"/>
</dbReference>
<dbReference type="PANTHER" id="PTHR46429">
    <property type="entry name" value="23S RRNA (GUANOSINE-2'-O-)-METHYLTRANSFERASE RLMB"/>
    <property type="match status" value="1"/>
</dbReference>
<dbReference type="InterPro" id="IPR029026">
    <property type="entry name" value="tRNA_m1G_MTases_N"/>
</dbReference>
<dbReference type="EC" id="2.1.1.185" evidence="5"/>
<dbReference type="GO" id="GO:0003723">
    <property type="term" value="F:RNA binding"/>
    <property type="evidence" value="ECO:0007669"/>
    <property type="project" value="InterPro"/>
</dbReference>
<gene>
    <name evidence="5" type="primary">rlmB</name>
    <name evidence="5" type="ORF">Fuma_03411</name>
</gene>
<dbReference type="InterPro" id="IPR004441">
    <property type="entry name" value="rRNA_MeTrfase_TrmH"/>
</dbReference>
<dbReference type="GO" id="GO:0032259">
    <property type="term" value="P:methylation"/>
    <property type="evidence" value="ECO:0007669"/>
    <property type="project" value="UniProtKB-KW"/>
</dbReference>
<keyword evidence="2 5" id="KW-0808">Transferase</keyword>
<evidence type="ECO:0000256" key="2">
    <source>
        <dbReference type="ARBA" id="ARBA00022679"/>
    </source>
</evidence>
<protein>
    <submittedName>
        <fullName evidence="5">23S rRNA (Guanosine-2'-O-)-methyltransferase RlmB</fullName>
        <ecNumber evidence="5">2.1.1.185</ecNumber>
    </submittedName>
</protein>
<dbReference type="InterPro" id="IPR001537">
    <property type="entry name" value="SpoU_MeTrfase"/>
</dbReference>
<evidence type="ECO:0000256" key="3">
    <source>
        <dbReference type="SAM" id="MobiDB-lite"/>
    </source>
</evidence>
<name>A0A1P8WIC5_9PLAN</name>
<dbReference type="SUPFAM" id="SSF75217">
    <property type="entry name" value="alpha/beta knot"/>
    <property type="match status" value="1"/>
</dbReference>
<dbReference type="PANTHER" id="PTHR46429:SF1">
    <property type="entry name" value="23S RRNA (GUANOSINE-2'-O-)-METHYLTRANSFERASE RLMB"/>
    <property type="match status" value="1"/>
</dbReference>
<keyword evidence="6" id="KW-1185">Reference proteome</keyword>
<evidence type="ECO:0000256" key="1">
    <source>
        <dbReference type="ARBA" id="ARBA00022603"/>
    </source>
</evidence>
<reference evidence="5 6" key="1">
    <citation type="journal article" date="2016" name="Front. Microbiol.">
        <title>Fuerstia marisgermanicae gen. nov., sp. nov., an Unusual Member of the Phylum Planctomycetes from the German Wadden Sea.</title>
        <authorList>
            <person name="Kohn T."/>
            <person name="Heuer A."/>
            <person name="Jogler M."/>
            <person name="Vollmers J."/>
            <person name="Boedeker C."/>
            <person name="Bunk B."/>
            <person name="Rast P."/>
            <person name="Borchert D."/>
            <person name="Glockner I."/>
            <person name="Freese H.M."/>
            <person name="Klenk H.P."/>
            <person name="Overmann J."/>
            <person name="Kaster A.K."/>
            <person name="Rohde M."/>
            <person name="Wiegand S."/>
            <person name="Jogler C."/>
        </authorList>
    </citation>
    <scope>NUCLEOTIDE SEQUENCE [LARGE SCALE GENOMIC DNA]</scope>
    <source>
        <strain evidence="5 6">NH11</strain>
    </source>
</reference>
<evidence type="ECO:0000313" key="6">
    <source>
        <dbReference type="Proteomes" id="UP000187735"/>
    </source>
</evidence>
<evidence type="ECO:0000259" key="4">
    <source>
        <dbReference type="Pfam" id="PF00588"/>
    </source>
</evidence>
<dbReference type="GO" id="GO:0008173">
    <property type="term" value="F:RNA methyltransferase activity"/>
    <property type="evidence" value="ECO:0007669"/>
    <property type="project" value="InterPro"/>
</dbReference>
<dbReference type="GO" id="GO:0006396">
    <property type="term" value="P:RNA processing"/>
    <property type="evidence" value="ECO:0007669"/>
    <property type="project" value="InterPro"/>
</dbReference>
<feature type="region of interest" description="Disordered" evidence="3">
    <location>
        <begin position="53"/>
        <end position="83"/>
    </location>
</feature>
<dbReference type="EMBL" id="CP017641">
    <property type="protein sequence ID" value="APZ93793.1"/>
    <property type="molecule type" value="Genomic_DNA"/>
</dbReference>
<dbReference type="Pfam" id="PF00588">
    <property type="entry name" value="SpoU_methylase"/>
    <property type="match status" value="1"/>
</dbReference>
<dbReference type="RefSeq" id="WP_077025200.1">
    <property type="nucleotide sequence ID" value="NZ_CP017641.1"/>
</dbReference>
<organism evidence="5 6">
    <name type="scientific">Fuerstiella marisgermanici</name>
    <dbReference type="NCBI Taxonomy" id="1891926"/>
    <lineage>
        <taxon>Bacteria</taxon>
        <taxon>Pseudomonadati</taxon>
        <taxon>Planctomycetota</taxon>
        <taxon>Planctomycetia</taxon>
        <taxon>Planctomycetales</taxon>
        <taxon>Planctomycetaceae</taxon>
        <taxon>Fuerstiella</taxon>
    </lineage>
</organism>
<dbReference type="CDD" id="cd18103">
    <property type="entry name" value="SpoU-like_RlmB"/>
    <property type="match status" value="1"/>
</dbReference>
<dbReference type="Proteomes" id="UP000187735">
    <property type="component" value="Chromosome"/>
</dbReference>
<dbReference type="AlphaFoldDB" id="A0A1P8WIC5"/>
<feature type="compositionally biased region" description="Basic and acidic residues" evidence="3">
    <location>
        <begin position="60"/>
        <end position="75"/>
    </location>
</feature>
<dbReference type="GO" id="GO:0005829">
    <property type="term" value="C:cytosol"/>
    <property type="evidence" value="ECO:0007669"/>
    <property type="project" value="TreeGrafter"/>
</dbReference>
<proteinExistence type="predicted"/>
<dbReference type="KEGG" id="fmr:Fuma_03411"/>